<dbReference type="GO" id="GO:0000981">
    <property type="term" value="F:DNA-binding transcription factor activity, RNA polymerase II-specific"/>
    <property type="evidence" value="ECO:0007669"/>
    <property type="project" value="TreeGrafter"/>
</dbReference>
<protein>
    <recommendedName>
        <fullName evidence="8">C2H2-type domain-containing protein</fullName>
    </recommendedName>
</protein>
<keyword evidence="5" id="KW-0862">Zinc</keyword>
<dbReference type="Pfam" id="PF00096">
    <property type="entry name" value="zf-C2H2"/>
    <property type="match status" value="1"/>
</dbReference>
<evidence type="ECO:0000313" key="10">
    <source>
        <dbReference type="EMBL" id="JAS36452.1"/>
    </source>
</evidence>
<dbReference type="PANTHER" id="PTHR24394:SF44">
    <property type="entry name" value="ZINC FINGER PROTEIN 271-LIKE"/>
    <property type="match status" value="1"/>
</dbReference>
<comment type="subcellular location">
    <subcellularLocation>
        <location evidence="1">Nucleus</location>
    </subcellularLocation>
</comment>
<sequence>MDIKEEPLELTDEYECFIAMSPRMESEDPQVDPLEQIDIKTEALDEENDNVPQPIFKELTGQKPFECEISNARFCQKLDLNNQLRTQTDIRPYKCRLCDARFTQKSYLKIHLRTHTGEKPIKCEFCDTIFSDNGTLQRHIRTHTGEKPFKCELCDARFIQKCHL</sequence>
<dbReference type="SMART" id="SM00355">
    <property type="entry name" value="ZnF_C2H2"/>
    <property type="match status" value="2"/>
</dbReference>
<keyword evidence="6" id="KW-0539">Nucleus</keyword>
<dbReference type="Pfam" id="PF13465">
    <property type="entry name" value="zf-H2C2_2"/>
    <property type="match status" value="1"/>
</dbReference>
<feature type="domain" description="C2H2-type" evidence="8">
    <location>
        <begin position="121"/>
        <end position="148"/>
    </location>
</feature>
<evidence type="ECO:0000256" key="4">
    <source>
        <dbReference type="ARBA" id="ARBA00022771"/>
    </source>
</evidence>
<dbReference type="GO" id="GO:0005634">
    <property type="term" value="C:nucleus"/>
    <property type="evidence" value="ECO:0007669"/>
    <property type="project" value="UniProtKB-SubCell"/>
</dbReference>
<dbReference type="InterPro" id="IPR013087">
    <property type="entry name" value="Znf_C2H2_type"/>
</dbReference>
<evidence type="ECO:0000256" key="6">
    <source>
        <dbReference type="ARBA" id="ARBA00023242"/>
    </source>
</evidence>
<evidence type="ECO:0000313" key="9">
    <source>
        <dbReference type="EMBL" id="JAS27266.1"/>
    </source>
</evidence>
<dbReference type="FunFam" id="3.30.160.60:FF:001182">
    <property type="entry name" value="Zinc finger, C2H2 type"/>
    <property type="match status" value="1"/>
</dbReference>
<keyword evidence="3" id="KW-0677">Repeat</keyword>
<evidence type="ECO:0000256" key="7">
    <source>
        <dbReference type="PROSITE-ProRule" id="PRU00042"/>
    </source>
</evidence>
<evidence type="ECO:0000256" key="5">
    <source>
        <dbReference type="ARBA" id="ARBA00022833"/>
    </source>
</evidence>
<dbReference type="FunFam" id="3.30.160.60:FF:002343">
    <property type="entry name" value="Zinc finger protein 33A"/>
    <property type="match status" value="1"/>
</dbReference>
<evidence type="ECO:0000256" key="1">
    <source>
        <dbReference type="ARBA" id="ARBA00004123"/>
    </source>
</evidence>
<evidence type="ECO:0000256" key="2">
    <source>
        <dbReference type="ARBA" id="ARBA00022723"/>
    </source>
</evidence>
<dbReference type="InterPro" id="IPR036236">
    <property type="entry name" value="Znf_C2H2_sf"/>
</dbReference>
<proteinExistence type="predicted"/>
<dbReference type="PANTHER" id="PTHR24394">
    <property type="entry name" value="ZINC FINGER PROTEIN"/>
    <property type="match status" value="1"/>
</dbReference>
<dbReference type="SUPFAM" id="SSF57667">
    <property type="entry name" value="beta-beta-alpha zinc fingers"/>
    <property type="match status" value="2"/>
</dbReference>
<dbReference type="GO" id="GO:0008270">
    <property type="term" value="F:zinc ion binding"/>
    <property type="evidence" value="ECO:0007669"/>
    <property type="project" value="UniProtKB-KW"/>
</dbReference>
<feature type="non-terminal residue" evidence="10">
    <location>
        <position position="164"/>
    </location>
</feature>
<evidence type="ECO:0000256" key="3">
    <source>
        <dbReference type="ARBA" id="ARBA00022737"/>
    </source>
</evidence>
<dbReference type="EMBL" id="GEDC01010032">
    <property type="protein sequence ID" value="JAS27266.1"/>
    <property type="molecule type" value="Transcribed_RNA"/>
</dbReference>
<feature type="domain" description="C2H2-type" evidence="8">
    <location>
        <begin position="93"/>
        <end position="120"/>
    </location>
</feature>
<dbReference type="Gene3D" id="3.30.160.60">
    <property type="entry name" value="Classic Zinc Finger"/>
    <property type="match status" value="4"/>
</dbReference>
<dbReference type="PROSITE" id="PS00028">
    <property type="entry name" value="ZINC_FINGER_C2H2_1"/>
    <property type="match status" value="2"/>
</dbReference>
<gene>
    <name evidence="10" type="ORF">g.5519</name>
    <name evidence="9" type="ORF">g.5521</name>
</gene>
<organism evidence="10">
    <name type="scientific">Clastoptera arizonana</name>
    <name type="common">Arizona spittle bug</name>
    <dbReference type="NCBI Taxonomy" id="38151"/>
    <lineage>
        <taxon>Eukaryota</taxon>
        <taxon>Metazoa</taxon>
        <taxon>Ecdysozoa</taxon>
        <taxon>Arthropoda</taxon>
        <taxon>Hexapoda</taxon>
        <taxon>Insecta</taxon>
        <taxon>Pterygota</taxon>
        <taxon>Neoptera</taxon>
        <taxon>Paraneoptera</taxon>
        <taxon>Hemiptera</taxon>
        <taxon>Auchenorrhyncha</taxon>
        <taxon>Cercopoidea</taxon>
        <taxon>Clastopteridae</taxon>
        <taxon>Clastoptera</taxon>
    </lineage>
</organism>
<evidence type="ECO:0000259" key="8">
    <source>
        <dbReference type="PROSITE" id="PS50157"/>
    </source>
</evidence>
<dbReference type="EMBL" id="GEDC01000846">
    <property type="protein sequence ID" value="JAS36452.1"/>
    <property type="molecule type" value="Transcribed_RNA"/>
</dbReference>
<reference evidence="10" key="1">
    <citation type="submission" date="2015-12" db="EMBL/GenBank/DDBJ databases">
        <title>De novo transcriptome assembly of four potential Pierce s Disease insect vectors from Arizona vineyards.</title>
        <authorList>
            <person name="Tassone E.E."/>
        </authorList>
    </citation>
    <scope>NUCLEOTIDE SEQUENCE</scope>
</reference>
<accession>A0A1B6EEU5</accession>
<keyword evidence="2" id="KW-0479">Metal-binding</keyword>
<keyword evidence="4 7" id="KW-0863">Zinc-finger</keyword>
<dbReference type="AlphaFoldDB" id="A0A1B6EEU5"/>
<dbReference type="FunFam" id="3.30.160.60:FF:000446">
    <property type="entry name" value="Zinc finger protein"/>
    <property type="match status" value="1"/>
</dbReference>
<dbReference type="PROSITE" id="PS50157">
    <property type="entry name" value="ZINC_FINGER_C2H2_2"/>
    <property type="match status" value="2"/>
</dbReference>
<name>A0A1B6EEU5_9HEMI</name>